<comment type="caution">
    <text evidence="2">The sequence shown here is derived from an EMBL/GenBank/DDBJ whole genome shotgun (WGS) entry which is preliminary data.</text>
</comment>
<evidence type="ECO:0000313" key="3">
    <source>
        <dbReference type="Proteomes" id="UP000188533"/>
    </source>
</evidence>
<protein>
    <submittedName>
        <fullName evidence="2">Uncharacterized protein</fullName>
    </submittedName>
</protein>
<evidence type="ECO:0000256" key="1">
    <source>
        <dbReference type="SAM" id="MobiDB-lite"/>
    </source>
</evidence>
<feature type="region of interest" description="Disordered" evidence="1">
    <location>
        <begin position="1"/>
        <end position="31"/>
    </location>
</feature>
<gene>
    <name evidence="2" type="ORF">LENED_008734</name>
</gene>
<name>A0A1Q3EHT8_LENED</name>
<keyword evidence="3" id="KW-1185">Reference proteome</keyword>
<reference evidence="2 3" key="1">
    <citation type="submission" date="2016-08" db="EMBL/GenBank/DDBJ databases">
        <authorList>
            <consortium name="Lentinula edodes genome sequencing consortium"/>
            <person name="Sakamoto Y."/>
            <person name="Nakade K."/>
            <person name="Sato S."/>
            <person name="Yoshida Y."/>
            <person name="Miyazaki K."/>
            <person name="Natsume S."/>
            <person name="Konno N."/>
        </authorList>
    </citation>
    <scope>NUCLEOTIDE SEQUENCE [LARGE SCALE GENOMIC DNA]</scope>
    <source>
        <strain evidence="2 3">NBRC 111202</strain>
    </source>
</reference>
<reference evidence="2 3" key="2">
    <citation type="submission" date="2017-02" db="EMBL/GenBank/DDBJ databases">
        <title>A genome survey and senescence transcriptome analysis in Lentinula edodes.</title>
        <authorList>
            <person name="Sakamoto Y."/>
            <person name="Nakade K."/>
            <person name="Sato S."/>
            <person name="Yoshida Y."/>
            <person name="Miyazaki K."/>
            <person name="Natsume S."/>
            <person name="Konno N."/>
        </authorList>
    </citation>
    <scope>NUCLEOTIDE SEQUENCE [LARGE SCALE GENOMIC DNA]</scope>
    <source>
        <strain evidence="2 3">NBRC 111202</strain>
    </source>
</reference>
<dbReference type="Proteomes" id="UP000188533">
    <property type="component" value="Unassembled WGS sequence"/>
</dbReference>
<organism evidence="2 3">
    <name type="scientific">Lentinula edodes</name>
    <name type="common">Shiitake mushroom</name>
    <name type="synonym">Lentinus edodes</name>
    <dbReference type="NCBI Taxonomy" id="5353"/>
    <lineage>
        <taxon>Eukaryota</taxon>
        <taxon>Fungi</taxon>
        <taxon>Dikarya</taxon>
        <taxon>Basidiomycota</taxon>
        <taxon>Agaricomycotina</taxon>
        <taxon>Agaricomycetes</taxon>
        <taxon>Agaricomycetidae</taxon>
        <taxon>Agaricales</taxon>
        <taxon>Marasmiineae</taxon>
        <taxon>Omphalotaceae</taxon>
        <taxon>Lentinula</taxon>
    </lineage>
</organism>
<dbReference type="AlphaFoldDB" id="A0A1Q3EHT8"/>
<accession>A0A1Q3EHT8</accession>
<evidence type="ECO:0000313" key="2">
    <source>
        <dbReference type="EMBL" id="GAW06788.1"/>
    </source>
</evidence>
<dbReference type="EMBL" id="BDGU01000348">
    <property type="protein sequence ID" value="GAW06788.1"/>
    <property type="molecule type" value="Genomic_DNA"/>
</dbReference>
<sequence length="93" mass="10463">MREETTRKRSGKVKGKPQANPHRLARCHRKSSLRRHKCTGATREGPLCLTVIVTDAYTDTNNAVDGIGRRNSAQYTFMFKKGIQTSVLVILFS</sequence>
<proteinExistence type="predicted"/>